<keyword evidence="1" id="KW-0812">Transmembrane</keyword>
<proteinExistence type="predicted"/>
<evidence type="ECO:0000256" key="1">
    <source>
        <dbReference type="SAM" id="Phobius"/>
    </source>
</evidence>
<dbReference type="AlphaFoldDB" id="C6MA13"/>
<name>C6MA13_NEISI</name>
<keyword evidence="3" id="KW-1185">Reference proteome</keyword>
<sequence length="44" mass="5266">MWRKRGRLKGLCVGKNRQFQTTFYLICLIYRIMVFSNCPPVKLS</sequence>
<protein>
    <submittedName>
        <fullName evidence="2">Uncharacterized protein</fullName>
    </submittedName>
</protein>
<organism evidence="2 3">
    <name type="scientific">Neisseria sicca ATCC 29256</name>
    <dbReference type="NCBI Taxonomy" id="547045"/>
    <lineage>
        <taxon>Bacteria</taxon>
        <taxon>Pseudomonadati</taxon>
        <taxon>Pseudomonadota</taxon>
        <taxon>Betaproteobacteria</taxon>
        <taxon>Neisseriales</taxon>
        <taxon>Neisseriaceae</taxon>
        <taxon>Neisseria</taxon>
    </lineage>
</organism>
<accession>C6MA13</accession>
<evidence type="ECO:0000313" key="3">
    <source>
        <dbReference type="Proteomes" id="UP000005365"/>
    </source>
</evidence>
<evidence type="ECO:0000313" key="2">
    <source>
        <dbReference type="EMBL" id="EET42865.1"/>
    </source>
</evidence>
<gene>
    <name evidence="2" type="ORF">NEISICOT_03394</name>
</gene>
<comment type="caution">
    <text evidence="2">The sequence shown here is derived from an EMBL/GenBank/DDBJ whole genome shotgun (WGS) entry which is preliminary data.</text>
</comment>
<dbReference type="Proteomes" id="UP000005365">
    <property type="component" value="Unassembled WGS sequence"/>
</dbReference>
<reference evidence="2" key="1">
    <citation type="submission" date="2009-07" db="EMBL/GenBank/DDBJ databases">
        <authorList>
            <person name="Weinstock G."/>
            <person name="Sodergren E."/>
            <person name="Clifton S."/>
            <person name="Fulton L."/>
            <person name="Fulton B."/>
            <person name="Courtney L."/>
            <person name="Fronick C."/>
            <person name="Harrison M."/>
            <person name="Strong C."/>
            <person name="Farmer C."/>
            <person name="Delahaunty K."/>
            <person name="Markovic C."/>
            <person name="Hall O."/>
            <person name="Minx P."/>
            <person name="Tomlinson C."/>
            <person name="Mitreva M."/>
            <person name="Nelson J."/>
            <person name="Hou S."/>
            <person name="Wollam A."/>
            <person name="Pepin K.H."/>
            <person name="Johnson M."/>
            <person name="Bhonagiri V."/>
            <person name="Nash W.E."/>
            <person name="Warren W."/>
            <person name="Chinwalla A."/>
            <person name="Mardis E.R."/>
            <person name="Wilson R.K."/>
        </authorList>
    </citation>
    <scope>NUCLEOTIDE SEQUENCE [LARGE SCALE GENOMIC DNA]</scope>
    <source>
        <strain evidence="2">ATCC 29256</strain>
    </source>
</reference>
<keyword evidence="1" id="KW-1133">Transmembrane helix</keyword>
<keyword evidence="1" id="KW-0472">Membrane</keyword>
<feature type="transmembrane region" description="Helical" evidence="1">
    <location>
        <begin position="21"/>
        <end position="37"/>
    </location>
</feature>
<dbReference type="EMBL" id="ACKO02000033">
    <property type="protein sequence ID" value="EET42865.1"/>
    <property type="molecule type" value="Genomic_DNA"/>
</dbReference>